<keyword evidence="8" id="KW-1185">Reference proteome</keyword>
<evidence type="ECO:0000313" key="8">
    <source>
        <dbReference type="Proteomes" id="UP001420932"/>
    </source>
</evidence>
<organism evidence="7 8">
    <name type="scientific">Stephania yunnanensis</name>
    <dbReference type="NCBI Taxonomy" id="152371"/>
    <lineage>
        <taxon>Eukaryota</taxon>
        <taxon>Viridiplantae</taxon>
        <taxon>Streptophyta</taxon>
        <taxon>Embryophyta</taxon>
        <taxon>Tracheophyta</taxon>
        <taxon>Spermatophyta</taxon>
        <taxon>Magnoliopsida</taxon>
        <taxon>Ranunculales</taxon>
        <taxon>Menispermaceae</taxon>
        <taxon>Menispermoideae</taxon>
        <taxon>Cissampelideae</taxon>
        <taxon>Stephania</taxon>
    </lineage>
</organism>
<dbReference type="Proteomes" id="UP001420932">
    <property type="component" value="Unassembled WGS sequence"/>
</dbReference>
<dbReference type="AlphaFoldDB" id="A0AAP0NRC3"/>
<evidence type="ECO:0008006" key="9">
    <source>
        <dbReference type="Google" id="ProtNLM"/>
    </source>
</evidence>
<dbReference type="EMBL" id="JBBNAF010000009">
    <property type="protein sequence ID" value="KAK9114925.1"/>
    <property type="molecule type" value="Genomic_DNA"/>
</dbReference>
<dbReference type="InterPro" id="IPR040353">
    <property type="entry name" value="FLX/FLX-like"/>
</dbReference>
<evidence type="ECO:0000256" key="4">
    <source>
        <dbReference type="ARBA" id="ARBA00023054"/>
    </source>
</evidence>
<evidence type="ECO:0000256" key="2">
    <source>
        <dbReference type="ARBA" id="ARBA00022473"/>
    </source>
</evidence>
<protein>
    <recommendedName>
        <fullName evidence="9">Protein FLX-like 3</fullName>
    </recommendedName>
</protein>
<name>A0AAP0NRC3_9MAGN</name>
<proteinExistence type="inferred from homology"/>
<gene>
    <name evidence="7" type="ORF">Syun_021722</name>
</gene>
<evidence type="ECO:0000256" key="3">
    <source>
        <dbReference type="ARBA" id="ARBA00022782"/>
    </source>
</evidence>
<keyword evidence="4 6" id="KW-0175">Coiled coil</keyword>
<accession>A0AAP0NRC3</accession>
<evidence type="ECO:0000256" key="6">
    <source>
        <dbReference type="SAM" id="Coils"/>
    </source>
</evidence>
<comment type="similarity">
    <text evidence="1">Belongs to the FLX family.</text>
</comment>
<dbReference type="PANTHER" id="PTHR33405:SF19">
    <property type="entry name" value="OS08G0430100 PROTEIN"/>
    <property type="match status" value="1"/>
</dbReference>
<dbReference type="GO" id="GO:0030154">
    <property type="term" value="P:cell differentiation"/>
    <property type="evidence" value="ECO:0007669"/>
    <property type="project" value="UniProtKB-KW"/>
</dbReference>
<reference evidence="7 8" key="1">
    <citation type="submission" date="2024-01" db="EMBL/GenBank/DDBJ databases">
        <title>Genome assemblies of Stephania.</title>
        <authorList>
            <person name="Yang L."/>
        </authorList>
    </citation>
    <scope>NUCLEOTIDE SEQUENCE [LARGE SCALE GENOMIC DNA]</scope>
    <source>
        <strain evidence="7">YNDBR</strain>
        <tissue evidence="7">Leaf</tissue>
    </source>
</reference>
<evidence type="ECO:0000313" key="7">
    <source>
        <dbReference type="EMBL" id="KAK9114925.1"/>
    </source>
</evidence>
<keyword evidence="3" id="KW-0221">Differentiation</keyword>
<feature type="coiled-coil region" evidence="6">
    <location>
        <begin position="188"/>
        <end position="222"/>
    </location>
</feature>
<sequence length="267" mass="30019">MAGRNRMPRYPMNEGSRGFVEGPRPILVHGPGPLPLHPAAMEEELVIQREEIHRILSDNRKLVDENVILQRELIAAKDEIHRVGEVIPQLRAEKESQARELIQRGLKLESELRGAEPLKVEVMQLRGEAKKLNALRQDLPSQIQGLKQELTRLQADNKQVPAMKADIDGMRQELMRAREATEFEKKANIELMEQKQAMEKNLLAMAREIERLRAALDAKKRAVGVDWPYGTINGSPDMGYQGGPIGAGYGGAYGAYGLYDMHGPPRH</sequence>
<dbReference type="GO" id="GO:0009908">
    <property type="term" value="P:flower development"/>
    <property type="evidence" value="ECO:0007669"/>
    <property type="project" value="UniProtKB-KW"/>
</dbReference>
<keyword evidence="2" id="KW-0217">Developmental protein</keyword>
<keyword evidence="5" id="KW-0287">Flowering</keyword>
<comment type="caution">
    <text evidence="7">The sequence shown here is derived from an EMBL/GenBank/DDBJ whole genome shotgun (WGS) entry which is preliminary data.</text>
</comment>
<dbReference type="PANTHER" id="PTHR33405">
    <property type="entry name" value="PROTEIN FLX-LIKE 2"/>
    <property type="match status" value="1"/>
</dbReference>
<evidence type="ECO:0000256" key="5">
    <source>
        <dbReference type="ARBA" id="ARBA00023089"/>
    </source>
</evidence>
<evidence type="ECO:0000256" key="1">
    <source>
        <dbReference type="ARBA" id="ARBA00005405"/>
    </source>
</evidence>